<evidence type="ECO:0000313" key="5">
    <source>
        <dbReference type="Proteomes" id="UP000036951"/>
    </source>
</evidence>
<feature type="compositionally biased region" description="Polar residues" evidence="1">
    <location>
        <begin position="98"/>
        <end position="116"/>
    </location>
</feature>
<dbReference type="RefSeq" id="WP_053398041.1">
    <property type="nucleotide sequence ID" value="NZ_DBFJNZ010000041.1"/>
</dbReference>
<comment type="caution">
    <text evidence="4">The sequence shown here is derived from an EMBL/GenBank/DDBJ whole genome shotgun (WGS) entry which is preliminary data.</text>
</comment>
<feature type="region of interest" description="Disordered" evidence="1">
    <location>
        <begin position="85"/>
        <end position="120"/>
    </location>
</feature>
<reference evidence="4 5" key="1">
    <citation type="submission" date="2015-06" db="EMBL/GenBank/DDBJ databases">
        <title>Prevotella sp. 109, sp. nov., a novel member of the family Prevotellaceae isolated from human faeces.</title>
        <authorList>
            <person name="Shkoporov A.N."/>
            <person name="Chaplin A.V."/>
            <person name="Kafarskaia L.I."/>
            <person name="Efimov B.A."/>
        </authorList>
    </citation>
    <scope>NUCLEOTIDE SEQUENCE [LARGE SCALE GENOMIC DNA]</scope>
    <source>
        <strain evidence="4 5">109</strain>
    </source>
</reference>
<organism evidence="4 5">
    <name type="scientific">Xylanibacter rarus</name>
    <dbReference type="NCBI Taxonomy" id="1676614"/>
    <lineage>
        <taxon>Bacteria</taxon>
        <taxon>Pseudomonadati</taxon>
        <taxon>Bacteroidota</taxon>
        <taxon>Bacteroidia</taxon>
        <taxon>Bacteroidales</taxon>
        <taxon>Prevotellaceae</taxon>
        <taxon>Xylanibacter</taxon>
    </lineage>
</organism>
<evidence type="ECO:0000259" key="3">
    <source>
        <dbReference type="Pfam" id="PF12773"/>
    </source>
</evidence>
<proteinExistence type="predicted"/>
<evidence type="ECO:0000256" key="2">
    <source>
        <dbReference type="SAM" id="Phobius"/>
    </source>
</evidence>
<keyword evidence="2" id="KW-0472">Membrane</keyword>
<accession>A0A8E1US63</accession>
<gene>
    <name evidence="4" type="ORF">ACU52_05425</name>
</gene>
<dbReference type="Pfam" id="PF12773">
    <property type="entry name" value="DZR"/>
    <property type="match status" value="1"/>
</dbReference>
<dbReference type="AlphaFoldDB" id="A0A8E1US63"/>
<keyword evidence="2" id="KW-1133">Transmembrane helix</keyword>
<evidence type="ECO:0000313" key="4">
    <source>
        <dbReference type="EMBL" id="KOO68932.1"/>
    </source>
</evidence>
<feature type="domain" description="DZANK-type" evidence="3">
    <location>
        <begin position="6"/>
        <end position="51"/>
    </location>
</feature>
<sequence length="407" mass="46436">MAIIKCPECGHQTSDKAPVCPNCGVEIAGKIIKCPYCGEIYLISEIVCPHCHKSPSNGNNPIENDNQSLVEQNSTNVERNSYLTSDNGIIVPTKDESSNSLNTTPQEQYTTPNDNTPKARKNNRTTLIVSLIIAVLALGVCFYFYNRAQSEKEMEEYNFALSSEDPTILQEYLNNFKDAPQEHIDSIKAHLQRLEQLDQDWTNAIVSGSKSALMDYLSKHPDSPHKQEAMDKIDSIDWAQCLKLNTSEAYQMYMADHSDGNHYEEAQIALKKIKANTVSMEERQAISNLFHNFFVSINERDEVNLVSNINDNINFLGKQNATKQDIIYFMNRLYKQDVQNMVWSISGDYNIQKKEIGDEQYEYIVNFMANQKVEKVDEPSANYKYKINARINPDGKMTEMSMTRINE</sequence>
<keyword evidence="2" id="KW-0812">Transmembrane</keyword>
<protein>
    <recommendedName>
        <fullName evidence="3">DZANK-type domain-containing protein</fullName>
    </recommendedName>
</protein>
<dbReference type="EMBL" id="LFQU01000007">
    <property type="protein sequence ID" value="KOO68932.1"/>
    <property type="molecule type" value="Genomic_DNA"/>
</dbReference>
<keyword evidence="5" id="KW-1185">Reference proteome</keyword>
<name>A0A8E1US63_9BACT</name>
<feature type="transmembrane region" description="Helical" evidence="2">
    <location>
        <begin position="127"/>
        <end position="145"/>
    </location>
</feature>
<dbReference type="InterPro" id="IPR025874">
    <property type="entry name" value="DZR"/>
</dbReference>
<dbReference type="Proteomes" id="UP000036951">
    <property type="component" value="Unassembled WGS sequence"/>
</dbReference>
<evidence type="ECO:0000256" key="1">
    <source>
        <dbReference type="SAM" id="MobiDB-lite"/>
    </source>
</evidence>
<dbReference type="OrthoDB" id="1078822at2"/>